<dbReference type="Proteomes" id="UP000058613">
    <property type="component" value="Chromosome"/>
</dbReference>
<dbReference type="GeneID" id="26099173"/>
<dbReference type="PANTHER" id="PTHR13812">
    <property type="entry name" value="KETIMINE REDUCTASE MU-CRYSTALLIN"/>
    <property type="match status" value="1"/>
</dbReference>
<dbReference type="AlphaFoldDB" id="A0A0P0N3D5"/>
<dbReference type="Pfam" id="PF02423">
    <property type="entry name" value="OCD_Mu_crystall"/>
    <property type="match status" value="1"/>
</dbReference>
<dbReference type="InterPro" id="IPR023401">
    <property type="entry name" value="ODC_N"/>
</dbReference>
<evidence type="ECO:0000313" key="2">
    <source>
        <dbReference type="Proteomes" id="UP000058613"/>
    </source>
</evidence>
<dbReference type="RefSeq" id="WP_055408503.1">
    <property type="nucleotide sequence ID" value="NZ_CP013011.1"/>
</dbReference>
<organism evidence="1 2">
    <name type="scientific">Pyrodictium delaneyi</name>
    <dbReference type="NCBI Taxonomy" id="1273541"/>
    <lineage>
        <taxon>Archaea</taxon>
        <taxon>Thermoproteota</taxon>
        <taxon>Thermoprotei</taxon>
        <taxon>Desulfurococcales</taxon>
        <taxon>Pyrodictiaceae</taxon>
        <taxon>Pyrodictium</taxon>
    </lineage>
</organism>
<accession>A0A0P0N3D5</accession>
<dbReference type="InterPro" id="IPR003462">
    <property type="entry name" value="ODC_Mu_crystall"/>
</dbReference>
<dbReference type="GO" id="GO:0005737">
    <property type="term" value="C:cytoplasm"/>
    <property type="evidence" value="ECO:0007669"/>
    <property type="project" value="TreeGrafter"/>
</dbReference>
<dbReference type="Gene3D" id="3.30.1780.10">
    <property type="entry name" value="ornithine cyclodeaminase, domain 1"/>
    <property type="match status" value="1"/>
</dbReference>
<sequence>MAVYLSNKEVDQLVDPAELVEDVERVLRSTGVVAPARLGLEHRGSWLGVMPSAGQGFYAVKVVGVYPGNPGRGLPLVRGRLFLVDAETGELLLEADAEAATGWRTAAATAVALRLLGGTGGVLGVLGAGVQASYHLRLLTRLYRYEHVMVYSPTRNRAEKLAAQYGGEVAEPGRLLREADTVIAATTSREPVVLGRLLRSGAVVASVGAPRPVRELDQDTLARAQCVLVDTREGVLSESDDVGEKLVEVVELGEALRGVKNCMPGEIRVYKSVGTAILDLAIALHLYRRLGHQDS</sequence>
<dbReference type="OrthoDB" id="21421at2157"/>
<dbReference type="EMBL" id="CP013011">
    <property type="protein sequence ID" value="ALL00883.1"/>
    <property type="molecule type" value="Genomic_DNA"/>
</dbReference>
<dbReference type="PANTHER" id="PTHR13812:SF19">
    <property type="entry name" value="KETIMINE REDUCTASE MU-CRYSTALLIN"/>
    <property type="match status" value="1"/>
</dbReference>
<protein>
    <submittedName>
        <fullName evidence="1">Ornithine cyclodeaminase</fullName>
    </submittedName>
</protein>
<proteinExistence type="predicted"/>
<evidence type="ECO:0000313" key="1">
    <source>
        <dbReference type="EMBL" id="ALL00883.1"/>
    </source>
</evidence>
<dbReference type="PIRSF" id="PIRSF001439">
    <property type="entry name" value="CryM"/>
    <property type="match status" value="1"/>
</dbReference>
<dbReference type="InterPro" id="IPR036291">
    <property type="entry name" value="NAD(P)-bd_dom_sf"/>
</dbReference>
<dbReference type="KEGG" id="pdl:Pyrde_0833"/>
<dbReference type="STRING" id="1273541.Pyrde_0833"/>
<dbReference type="SUPFAM" id="SSF51735">
    <property type="entry name" value="NAD(P)-binding Rossmann-fold domains"/>
    <property type="match status" value="1"/>
</dbReference>
<dbReference type="Gene3D" id="3.40.50.720">
    <property type="entry name" value="NAD(P)-binding Rossmann-like Domain"/>
    <property type="match status" value="1"/>
</dbReference>
<name>A0A0P0N3D5_9CREN</name>
<reference evidence="1 2" key="1">
    <citation type="submission" date="2015-10" db="EMBL/GenBank/DDBJ databases">
        <title>Complete genome sequence of hyperthermophilic archaeon Pyrodictium delaneyi Su06.</title>
        <authorList>
            <person name="Jung J.-H."/>
            <person name="Lin J."/>
            <person name="Holden J.F."/>
            <person name="Park C.-S."/>
        </authorList>
    </citation>
    <scope>NUCLEOTIDE SEQUENCE [LARGE SCALE GENOMIC DNA]</scope>
    <source>
        <strain evidence="1 2">Su06</strain>
    </source>
</reference>
<gene>
    <name evidence="1" type="ORF">Pyrde_0833</name>
</gene>